<keyword evidence="2" id="KW-0645">Protease</keyword>
<evidence type="ECO:0000259" key="8">
    <source>
        <dbReference type="SMART" id="SM00848"/>
    </source>
</evidence>
<feature type="domain" description="Peptidase C1A papain C-terminal" evidence="7">
    <location>
        <begin position="116"/>
        <end position="331"/>
    </location>
</feature>
<evidence type="ECO:0000256" key="5">
    <source>
        <dbReference type="ARBA" id="ARBA00023157"/>
    </source>
</evidence>
<dbReference type="Gene3D" id="3.90.70.10">
    <property type="entry name" value="Cysteine proteinases"/>
    <property type="match status" value="1"/>
</dbReference>
<proteinExistence type="evidence at transcript level"/>
<organism evidence="9">
    <name type="scientific">Tethya aurantium</name>
    <name type="common">Orange puffball sponge</name>
    <name type="synonym">Tethya aurantia</name>
    <dbReference type="NCBI Taxonomy" id="281732"/>
    <lineage>
        <taxon>Eukaryota</taxon>
        <taxon>Metazoa</taxon>
        <taxon>Porifera</taxon>
        <taxon>Demospongiae</taxon>
        <taxon>Heteroscleromorpha</taxon>
        <taxon>Tethyida</taxon>
        <taxon>Tethyidae</taxon>
        <taxon>Tethya</taxon>
    </lineage>
</organism>
<dbReference type="CDD" id="cd02248">
    <property type="entry name" value="Peptidase_C1A"/>
    <property type="match status" value="1"/>
</dbReference>
<protein>
    <submittedName>
        <fullName evidence="9">Silicatein yellow variant</fullName>
    </submittedName>
</protein>
<evidence type="ECO:0000256" key="4">
    <source>
        <dbReference type="ARBA" id="ARBA00022807"/>
    </source>
</evidence>
<reference evidence="9" key="1">
    <citation type="submission" date="2010-12" db="EMBL/GenBank/DDBJ databases">
        <title>Biosilica: molecular biology, biochemistry, function in sponges and applied aspects in tissue engineering.</title>
        <authorList>
            <person name="Mueller W.E.G."/>
            <person name="Wang X."/>
            <person name="Jochum K.P."/>
            <person name="Schroeder H.C."/>
            <person name="Schlossmacher U."/>
            <person name="Wiens M."/>
        </authorList>
    </citation>
    <scope>NUCLEOTIDE SEQUENCE</scope>
</reference>
<dbReference type="InterPro" id="IPR039417">
    <property type="entry name" value="Peptidase_C1A_papain-like"/>
</dbReference>
<dbReference type="SMR" id="G8YY08"/>
<dbReference type="PROSITE" id="PS00639">
    <property type="entry name" value="THIOL_PROTEASE_HIS"/>
    <property type="match status" value="1"/>
</dbReference>
<keyword evidence="5" id="KW-1015">Disulfide bond</keyword>
<dbReference type="SUPFAM" id="SSF54001">
    <property type="entry name" value="Cysteine proteinases"/>
    <property type="match status" value="1"/>
</dbReference>
<name>G8YY08_TETAR</name>
<evidence type="ECO:0000256" key="1">
    <source>
        <dbReference type="ARBA" id="ARBA00008455"/>
    </source>
</evidence>
<evidence type="ECO:0000256" key="2">
    <source>
        <dbReference type="ARBA" id="ARBA00022670"/>
    </source>
</evidence>
<keyword evidence="3" id="KW-0378">Hydrolase</keyword>
<sequence>MYSIALVIVCVLATAIGQPTIHYEFKEEWQLWKNQHSKSYQTELEELEKHLVWLSNKKYIELHNANADTFGFSLAMNHLGDMTDYEYQEKYLTYQNSNSKSGNYTKVFQREPWMTDPETVDWRTKGAVTNIKNQGDCGASYAFSAMGALEGASALATGKLIPLSEQNIIDCSVPYGNHGCKGGNMYIAFKYVIANDGVDSETSYPYGGKQSSCTYKTQNSVASMSGSIQIKYGSETDLEAAVANNGPVAVAIDGSSNAFRFYFSGVYDSSRCSSSYLNHAMVITGYGISGDQEYWLAKNSWGTNWGEEGYVKMARNKYNQCGIASDASFPSL</sequence>
<evidence type="ECO:0000259" key="7">
    <source>
        <dbReference type="SMART" id="SM00645"/>
    </source>
</evidence>
<dbReference type="GO" id="GO:0008234">
    <property type="term" value="F:cysteine-type peptidase activity"/>
    <property type="evidence" value="ECO:0007669"/>
    <property type="project" value="UniProtKB-KW"/>
</dbReference>
<keyword evidence="6" id="KW-0732">Signal</keyword>
<dbReference type="Pfam" id="PF00112">
    <property type="entry name" value="Peptidase_C1"/>
    <property type="match status" value="1"/>
</dbReference>
<evidence type="ECO:0000256" key="6">
    <source>
        <dbReference type="SAM" id="SignalP"/>
    </source>
</evidence>
<dbReference type="SMART" id="SM00848">
    <property type="entry name" value="Inhibitor_I29"/>
    <property type="match status" value="1"/>
</dbReference>
<evidence type="ECO:0000313" key="9">
    <source>
        <dbReference type="EMBL" id="CBY80149.1"/>
    </source>
</evidence>
<accession>G8YY08</accession>
<dbReference type="PRINTS" id="PR00705">
    <property type="entry name" value="PAPAIN"/>
</dbReference>
<dbReference type="InterPro" id="IPR025661">
    <property type="entry name" value="Pept_asp_AS"/>
</dbReference>
<dbReference type="Pfam" id="PF08246">
    <property type="entry name" value="Inhibitor_I29"/>
    <property type="match status" value="1"/>
</dbReference>
<keyword evidence="4" id="KW-0788">Thiol protease</keyword>
<dbReference type="PANTHER" id="PTHR12411">
    <property type="entry name" value="CYSTEINE PROTEASE FAMILY C1-RELATED"/>
    <property type="match status" value="1"/>
</dbReference>
<feature type="domain" description="Cathepsin propeptide inhibitor" evidence="8">
    <location>
        <begin position="29"/>
        <end position="87"/>
    </location>
</feature>
<dbReference type="FunFam" id="3.90.70.10:FF:000006">
    <property type="entry name" value="Cathepsin S"/>
    <property type="match status" value="1"/>
</dbReference>
<dbReference type="InterPro" id="IPR013128">
    <property type="entry name" value="Peptidase_C1A"/>
</dbReference>
<dbReference type="GO" id="GO:0006508">
    <property type="term" value="P:proteolysis"/>
    <property type="evidence" value="ECO:0007669"/>
    <property type="project" value="UniProtKB-KW"/>
</dbReference>
<dbReference type="EMBL" id="FR748155">
    <property type="protein sequence ID" value="CBY80149.1"/>
    <property type="molecule type" value="mRNA"/>
</dbReference>
<feature type="chain" id="PRO_5018585506" evidence="6">
    <location>
        <begin position="18"/>
        <end position="332"/>
    </location>
</feature>
<dbReference type="PROSITE" id="PS00640">
    <property type="entry name" value="THIOL_PROTEASE_ASN"/>
    <property type="match status" value="1"/>
</dbReference>
<comment type="similarity">
    <text evidence="1">Belongs to the peptidase C1 family.</text>
</comment>
<gene>
    <name evidence="9" type="primary">t_LYNCy</name>
</gene>
<feature type="signal peptide" evidence="6">
    <location>
        <begin position="1"/>
        <end position="17"/>
    </location>
</feature>
<dbReference type="SMART" id="SM00645">
    <property type="entry name" value="Pept_C1"/>
    <property type="match status" value="1"/>
</dbReference>
<dbReference type="AlphaFoldDB" id="G8YY08"/>
<dbReference type="InterPro" id="IPR025660">
    <property type="entry name" value="Pept_his_AS"/>
</dbReference>
<evidence type="ECO:0000256" key="3">
    <source>
        <dbReference type="ARBA" id="ARBA00022801"/>
    </source>
</evidence>
<dbReference type="InterPro" id="IPR000668">
    <property type="entry name" value="Peptidase_C1A_C"/>
</dbReference>
<dbReference type="InterPro" id="IPR013201">
    <property type="entry name" value="Prot_inhib_I29"/>
</dbReference>
<dbReference type="InterPro" id="IPR038765">
    <property type="entry name" value="Papain-like_cys_pep_sf"/>
</dbReference>